<gene>
    <name evidence="2" type="ORF">N341_13060</name>
</gene>
<evidence type="ECO:0000313" key="3">
    <source>
        <dbReference type="Proteomes" id="UP000054190"/>
    </source>
</evidence>
<organism evidence="2 3">
    <name type="scientific">Tyto alba</name>
    <name type="common">Barn owl</name>
    <dbReference type="NCBI Taxonomy" id="56313"/>
    <lineage>
        <taxon>Eukaryota</taxon>
        <taxon>Metazoa</taxon>
        <taxon>Chordata</taxon>
        <taxon>Craniata</taxon>
        <taxon>Vertebrata</taxon>
        <taxon>Euteleostomi</taxon>
        <taxon>Archelosauria</taxon>
        <taxon>Archosauria</taxon>
        <taxon>Dinosauria</taxon>
        <taxon>Saurischia</taxon>
        <taxon>Theropoda</taxon>
        <taxon>Coelurosauria</taxon>
        <taxon>Aves</taxon>
        <taxon>Neognathae</taxon>
        <taxon>Neoaves</taxon>
        <taxon>Telluraves</taxon>
        <taxon>Strigiformes</taxon>
        <taxon>Tytonidae</taxon>
        <taxon>Tyto</taxon>
    </lineage>
</organism>
<evidence type="ECO:0000259" key="1">
    <source>
        <dbReference type="Pfam" id="PF02093"/>
    </source>
</evidence>
<dbReference type="SUPFAM" id="SSF47943">
    <property type="entry name" value="Retrovirus capsid protein, N-terminal core domain"/>
    <property type="match status" value="1"/>
</dbReference>
<feature type="domain" description="Core shell protein Gag P30" evidence="1">
    <location>
        <begin position="14"/>
        <end position="145"/>
    </location>
</feature>
<dbReference type="GO" id="GO:0019068">
    <property type="term" value="P:virion assembly"/>
    <property type="evidence" value="ECO:0007669"/>
    <property type="project" value="InterPro"/>
</dbReference>
<dbReference type="Gene3D" id="1.10.375.10">
    <property type="entry name" value="Human Immunodeficiency Virus Type 1 Capsid Protein"/>
    <property type="match status" value="1"/>
</dbReference>
<name>A0A093F4W5_TYTAL</name>
<sequence length="145" mass="16841">GLILIKVLFSSFNLETWKSIVKNYQSDSVGVTKCFEFLVRQHNPDWTDIQLLLDHLTETEKQLVLKISQDFANDQLKNTDKDIKGCFPLQDPHWDPNRSTHMTMLGAYRDWITKGMERAIPKAINWSALYAVQQSPRETPSEFLD</sequence>
<feature type="non-terminal residue" evidence="2">
    <location>
        <position position="1"/>
    </location>
</feature>
<reference evidence="2 3" key="1">
    <citation type="submission" date="2014-04" db="EMBL/GenBank/DDBJ databases">
        <title>Genome evolution of avian class.</title>
        <authorList>
            <person name="Zhang G."/>
            <person name="Li C."/>
        </authorList>
    </citation>
    <scope>NUCLEOTIDE SEQUENCE [LARGE SCALE GENOMIC DNA]</scope>
    <source>
        <strain evidence="2">BGI_N341</strain>
    </source>
</reference>
<dbReference type="PANTHER" id="PTHR33166">
    <property type="entry name" value="GAG_P30 DOMAIN-CONTAINING PROTEIN"/>
    <property type="match status" value="1"/>
</dbReference>
<protein>
    <recommendedName>
        <fullName evidence="1">Core shell protein Gag P30 domain-containing protein</fullName>
    </recommendedName>
</protein>
<feature type="non-terminal residue" evidence="2">
    <location>
        <position position="145"/>
    </location>
</feature>
<dbReference type="InterPro" id="IPR008919">
    <property type="entry name" value="Retrov_capsid_N"/>
</dbReference>
<dbReference type="Pfam" id="PF02093">
    <property type="entry name" value="Gag_p30"/>
    <property type="match status" value="1"/>
</dbReference>
<dbReference type="Proteomes" id="UP000054190">
    <property type="component" value="Unassembled WGS sequence"/>
</dbReference>
<dbReference type="AlphaFoldDB" id="A0A093F4W5"/>
<keyword evidence="3" id="KW-1185">Reference proteome</keyword>
<evidence type="ECO:0000313" key="2">
    <source>
        <dbReference type="EMBL" id="KFV49231.1"/>
    </source>
</evidence>
<accession>A0A093F4W5</accession>
<proteinExistence type="predicted"/>
<dbReference type="InterPro" id="IPR050462">
    <property type="entry name" value="Retroviral_Gag-Pol_poly"/>
</dbReference>
<dbReference type="InterPro" id="IPR003036">
    <property type="entry name" value="Gag_P30"/>
</dbReference>
<dbReference type="EMBL" id="KK382513">
    <property type="protein sequence ID" value="KFV49231.1"/>
    <property type="molecule type" value="Genomic_DNA"/>
</dbReference>